<evidence type="ECO:0000256" key="4">
    <source>
        <dbReference type="ARBA" id="ARBA00022989"/>
    </source>
</evidence>
<sequence length="164" mass="18600">MASRRVLSLRSLVSARRYQPSYYSSVTRHENDHREEKPTFLRQRSFSSSIISKHPRSCSHLSLCTTPFGVSICRSMSSSSGSDESGNLNDAAATPTDSVVENVVCHVPSEWPFHFDSVQRLIETVHSFTGMDWCASIFLTTLLIRGVTIPLMIYHEREWSRTMV</sequence>
<dbReference type="AlphaFoldDB" id="A0A1J3JQS8"/>
<keyword evidence="4" id="KW-1133">Transmembrane helix</keyword>
<protein>
    <submittedName>
        <fullName evidence="6">Putative F-box/LRR-repeat protein</fullName>
    </submittedName>
</protein>
<reference evidence="6" key="1">
    <citation type="submission" date="2016-07" db="EMBL/GenBank/DDBJ databases">
        <title>De novo transcriptome assembly of four accessions of the metal hyperaccumulator plant Noccaea caerulescens.</title>
        <authorList>
            <person name="Blande D."/>
            <person name="Halimaa P."/>
            <person name="Tervahauta A.I."/>
            <person name="Aarts M.G."/>
            <person name="Karenlampi S.O."/>
        </authorList>
    </citation>
    <scope>NUCLEOTIDE SEQUENCE</scope>
</reference>
<evidence type="ECO:0000256" key="2">
    <source>
        <dbReference type="ARBA" id="ARBA00010583"/>
    </source>
</evidence>
<evidence type="ECO:0000313" key="6">
    <source>
        <dbReference type="EMBL" id="JAU94753.1"/>
    </source>
</evidence>
<comment type="subcellular location">
    <subcellularLocation>
        <location evidence="1">Membrane</location>
        <topology evidence="1">Multi-pass membrane protein</topology>
    </subcellularLocation>
</comment>
<dbReference type="GO" id="GO:0005743">
    <property type="term" value="C:mitochondrial inner membrane"/>
    <property type="evidence" value="ECO:0007669"/>
    <property type="project" value="TreeGrafter"/>
</dbReference>
<comment type="similarity">
    <text evidence="2">Belongs to the OXA1/ALB3/YidC (TC 2.A.9.2) family.</text>
</comment>
<evidence type="ECO:0000256" key="3">
    <source>
        <dbReference type="ARBA" id="ARBA00022692"/>
    </source>
</evidence>
<name>A0A1J3JQS8_NOCCA</name>
<keyword evidence="3" id="KW-0812">Transmembrane</keyword>
<dbReference type="EMBL" id="GEVM01011185">
    <property type="protein sequence ID" value="JAU94753.1"/>
    <property type="molecule type" value="Transcribed_RNA"/>
</dbReference>
<accession>A0A1J3JQS8</accession>
<dbReference type="PANTHER" id="PTHR12428">
    <property type="entry name" value="OXA1"/>
    <property type="match status" value="1"/>
</dbReference>
<dbReference type="GO" id="GO:0032979">
    <property type="term" value="P:protein insertion into mitochondrial inner membrane from matrix"/>
    <property type="evidence" value="ECO:0007669"/>
    <property type="project" value="TreeGrafter"/>
</dbReference>
<evidence type="ECO:0000256" key="1">
    <source>
        <dbReference type="ARBA" id="ARBA00004141"/>
    </source>
</evidence>
<dbReference type="GO" id="GO:0032977">
    <property type="term" value="F:membrane insertase activity"/>
    <property type="evidence" value="ECO:0007669"/>
    <property type="project" value="InterPro"/>
</dbReference>
<dbReference type="PANTHER" id="PTHR12428:SF34">
    <property type="entry name" value="MITOCHONDRIAL INNER MEMBRANE PROTEIN OXA1-LIKE"/>
    <property type="match status" value="1"/>
</dbReference>
<gene>
    <name evidence="6" type="ORF">MP_TR26572_c0_g1_i1_g.77523</name>
</gene>
<organism evidence="6">
    <name type="scientific">Noccaea caerulescens</name>
    <name type="common">Alpine penny-cress</name>
    <name type="synonym">Thlaspi caerulescens</name>
    <dbReference type="NCBI Taxonomy" id="107243"/>
    <lineage>
        <taxon>Eukaryota</taxon>
        <taxon>Viridiplantae</taxon>
        <taxon>Streptophyta</taxon>
        <taxon>Embryophyta</taxon>
        <taxon>Tracheophyta</taxon>
        <taxon>Spermatophyta</taxon>
        <taxon>Magnoliopsida</taxon>
        <taxon>eudicotyledons</taxon>
        <taxon>Gunneridae</taxon>
        <taxon>Pentapetalae</taxon>
        <taxon>rosids</taxon>
        <taxon>malvids</taxon>
        <taxon>Brassicales</taxon>
        <taxon>Brassicaceae</taxon>
        <taxon>Coluteocarpeae</taxon>
        <taxon>Noccaea</taxon>
    </lineage>
</organism>
<keyword evidence="5" id="KW-0472">Membrane</keyword>
<dbReference type="InterPro" id="IPR001708">
    <property type="entry name" value="YidC/ALB3/OXA1/COX18"/>
</dbReference>
<evidence type="ECO:0000256" key="5">
    <source>
        <dbReference type="ARBA" id="ARBA00023136"/>
    </source>
</evidence>
<proteinExistence type="inferred from homology"/>